<keyword evidence="1" id="KW-0732">Signal</keyword>
<feature type="signal peptide" evidence="1">
    <location>
        <begin position="1"/>
        <end position="29"/>
    </location>
</feature>
<geneLocation type="plasmid" evidence="2 3">
    <name>unnamed7</name>
</geneLocation>
<dbReference type="EMBL" id="CP054622">
    <property type="protein sequence ID" value="QKS54818.1"/>
    <property type="molecule type" value="Genomic_DNA"/>
</dbReference>
<organism evidence="2 3">
    <name type="scientific">Azospirillum oryzae</name>
    <dbReference type="NCBI Taxonomy" id="286727"/>
    <lineage>
        <taxon>Bacteria</taxon>
        <taxon>Pseudomonadati</taxon>
        <taxon>Pseudomonadota</taxon>
        <taxon>Alphaproteobacteria</taxon>
        <taxon>Rhodospirillales</taxon>
        <taxon>Azospirillaceae</taxon>
        <taxon>Azospirillum</taxon>
    </lineage>
</organism>
<evidence type="ECO:0000256" key="1">
    <source>
        <dbReference type="SAM" id="SignalP"/>
    </source>
</evidence>
<proteinExistence type="predicted"/>
<evidence type="ECO:0000313" key="2">
    <source>
        <dbReference type="EMBL" id="QKS54818.1"/>
    </source>
</evidence>
<name>A0A6N1AUA7_9PROT</name>
<keyword evidence="2" id="KW-0614">Plasmid</keyword>
<dbReference type="InterPro" id="IPR007939">
    <property type="entry name" value="Cu-R_B_prcur"/>
</dbReference>
<dbReference type="GO" id="GO:0005507">
    <property type="term" value="F:copper ion binding"/>
    <property type="evidence" value="ECO:0007669"/>
    <property type="project" value="InterPro"/>
</dbReference>
<gene>
    <name evidence="2" type="ORF">HUE56_30465</name>
</gene>
<dbReference type="AlphaFoldDB" id="A0A6N1AUA7"/>
<dbReference type="GO" id="GO:0006878">
    <property type="term" value="P:intracellular copper ion homeostasis"/>
    <property type="evidence" value="ECO:0007669"/>
    <property type="project" value="InterPro"/>
</dbReference>
<feature type="chain" id="PRO_5028875941" evidence="1">
    <location>
        <begin position="30"/>
        <end position="251"/>
    </location>
</feature>
<evidence type="ECO:0000313" key="3">
    <source>
        <dbReference type="Proteomes" id="UP000509702"/>
    </source>
</evidence>
<dbReference type="InterPro" id="IPR036709">
    <property type="entry name" value="Autotransporte_beta_dom_sf"/>
</dbReference>
<reference evidence="2 3" key="1">
    <citation type="submission" date="2020-06" db="EMBL/GenBank/DDBJ databases">
        <title>Complete genome of Azosprillum oryzae KACC14407.</title>
        <authorList>
            <person name="Kim M."/>
            <person name="Park Y.-J."/>
            <person name="Shin J.-H."/>
        </authorList>
    </citation>
    <scope>NUCLEOTIDE SEQUENCE [LARGE SCALE GENOMIC DNA]</scope>
    <source>
        <strain evidence="2 3">KACC 14407</strain>
        <plasmid evidence="2 3">unnamed7</plasmid>
    </source>
</reference>
<sequence>MRMITSGLRRVLLLAGALTLVVTATAANAADPPHAQQFHEEPAILSTLLVDRLEHRWKDGENTLDWDIKGFIGGDTDKLWLNAKGSKPVEGGAEKAEFQLLYSRLVSEFWDVQVGVRHDVRPQPQTTYAVAGFQGLAPYFFDVNAQAFLSEDGALSARLEAEYDLLITQRLILQPVAEMNVSARRVRELDLGRGITDIELGLRLRYEVAREFAPYIGVNWERKLGETADITRRHGEDASAVSFVTGVRFWF</sequence>
<dbReference type="GO" id="GO:0009279">
    <property type="term" value="C:cell outer membrane"/>
    <property type="evidence" value="ECO:0007669"/>
    <property type="project" value="InterPro"/>
</dbReference>
<dbReference type="SUPFAM" id="SSF103515">
    <property type="entry name" value="Autotransporter"/>
    <property type="match status" value="1"/>
</dbReference>
<dbReference type="RefSeq" id="WP_109153182.1">
    <property type="nucleotide sequence ID" value="NZ_BSOV01000001.1"/>
</dbReference>
<dbReference type="KEGG" id="aoz:HUE56_30465"/>
<dbReference type="OrthoDB" id="9778934at2"/>
<keyword evidence="3" id="KW-1185">Reference proteome</keyword>
<protein>
    <submittedName>
        <fullName evidence="2">Copper resistance protein B</fullName>
    </submittedName>
</protein>
<accession>A0A6N1AUA7</accession>
<dbReference type="Pfam" id="PF05275">
    <property type="entry name" value="CopB"/>
    <property type="match status" value="1"/>
</dbReference>
<dbReference type="Proteomes" id="UP000509702">
    <property type="component" value="Plasmid unnamed7"/>
</dbReference>